<accession>A0A1Q3A3H9</accession>
<evidence type="ECO:0000256" key="5">
    <source>
        <dbReference type="ARBA" id="ARBA00022448"/>
    </source>
</evidence>
<dbReference type="GO" id="GO:0031083">
    <property type="term" value="C:BLOC-1 complex"/>
    <property type="evidence" value="ECO:0007669"/>
    <property type="project" value="EnsemblFungi"/>
</dbReference>
<keyword evidence="6" id="KW-0963">Cytoplasm</keyword>
<protein>
    <recommendedName>
        <fullName evidence="4">Biogenesis of lysosome-related organelles complex 1 subunit CNL1</fullName>
    </recommendedName>
    <alternativeName>
        <fullName evidence="7">CNO-like protein 1</fullName>
    </alternativeName>
</protein>
<comment type="similarity">
    <text evidence="3">Belongs to the BLOC1S4 family.</text>
</comment>
<sequence length="108" mass="12791">MSQESNDDSLGIDKLSVDYDYLLYKIADYVSSIEFQTNQICKRQNELITKDIVNGIVDENIKHFREILTKCEKLENYFDMLDQINMITENFKTRLAQVARDYKELQKP</sequence>
<evidence type="ECO:0000256" key="3">
    <source>
        <dbReference type="ARBA" id="ARBA00007289"/>
    </source>
</evidence>
<comment type="caution">
    <text evidence="8">The sequence shown here is derived from an EMBL/GenBank/DDBJ whole genome shotgun (WGS) entry which is preliminary data.</text>
</comment>
<evidence type="ECO:0000256" key="4">
    <source>
        <dbReference type="ARBA" id="ARBA00014971"/>
    </source>
</evidence>
<dbReference type="GO" id="GO:0005768">
    <property type="term" value="C:endosome"/>
    <property type="evidence" value="ECO:0007669"/>
    <property type="project" value="EnsemblFungi"/>
</dbReference>
<comment type="function">
    <text evidence="1">Component of the biogenesis of lysosome-related organelles complex-1 (BLOC-1), a complex that is involved in endosomal cargo sorting.</text>
</comment>
<dbReference type="GO" id="GO:0032880">
    <property type="term" value="P:regulation of protein localization"/>
    <property type="evidence" value="ECO:0007669"/>
    <property type="project" value="EnsemblFungi"/>
</dbReference>
<comment type="subcellular location">
    <subcellularLocation>
        <location evidence="2">Cytoplasm</location>
    </subcellularLocation>
</comment>
<dbReference type="eggNOG" id="ENOG502S4DQ">
    <property type="taxonomic scope" value="Eukaryota"/>
</dbReference>
<dbReference type="AlphaFoldDB" id="A0A1Q3A3H9"/>
<name>A0A1Q3A3H9_ZYGRO</name>
<dbReference type="GO" id="GO:0007032">
    <property type="term" value="P:endosome organization"/>
    <property type="evidence" value="ECO:0007669"/>
    <property type="project" value="EnsemblFungi"/>
</dbReference>
<evidence type="ECO:0000256" key="6">
    <source>
        <dbReference type="ARBA" id="ARBA00022490"/>
    </source>
</evidence>
<evidence type="ECO:0000313" key="9">
    <source>
        <dbReference type="Proteomes" id="UP000187013"/>
    </source>
</evidence>
<proteinExistence type="inferred from homology"/>
<gene>
    <name evidence="8" type="ORF">ZYGR_0U00390</name>
</gene>
<reference evidence="8 9" key="1">
    <citation type="submission" date="2016-08" db="EMBL/GenBank/DDBJ databases">
        <title>Draft genome sequence of allopolyploid Zygosaccharomyces rouxii.</title>
        <authorList>
            <person name="Watanabe J."/>
            <person name="Uehara K."/>
            <person name="Mogi Y."/>
            <person name="Tsukioka Y."/>
        </authorList>
    </citation>
    <scope>NUCLEOTIDE SEQUENCE [LARGE SCALE GENOMIC DNA]</scope>
    <source>
        <strain evidence="8 9">NBRC 110957</strain>
    </source>
</reference>
<evidence type="ECO:0000256" key="1">
    <source>
        <dbReference type="ARBA" id="ARBA00003807"/>
    </source>
</evidence>
<dbReference type="SMR" id="A0A1Q3A3H9"/>
<dbReference type="OrthoDB" id="5424991at2759"/>
<evidence type="ECO:0000256" key="2">
    <source>
        <dbReference type="ARBA" id="ARBA00004496"/>
    </source>
</evidence>
<keyword evidence="5" id="KW-0813">Transport</keyword>
<organism evidence="8 9">
    <name type="scientific">Zygosaccharomyces rouxii</name>
    <dbReference type="NCBI Taxonomy" id="4956"/>
    <lineage>
        <taxon>Eukaryota</taxon>
        <taxon>Fungi</taxon>
        <taxon>Dikarya</taxon>
        <taxon>Ascomycota</taxon>
        <taxon>Saccharomycotina</taxon>
        <taxon>Saccharomycetes</taxon>
        <taxon>Saccharomycetales</taxon>
        <taxon>Saccharomycetaceae</taxon>
        <taxon>Zygosaccharomyces</taxon>
    </lineage>
</organism>
<dbReference type="OMA" id="HFDMLDQ"/>
<dbReference type="PANTHER" id="PTHR39145:SF1">
    <property type="entry name" value="BIOGENESIS OF LYSOSOME-RELATED ORGANELLES COMPLEX 1 SUBUNIT CNL1"/>
    <property type="match status" value="1"/>
</dbReference>
<dbReference type="InterPro" id="IPR034455">
    <property type="entry name" value="CNL1"/>
</dbReference>
<dbReference type="CDD" id="cd24144">
    <property type="entry name" value="BLOC1_CNL1"/>
    <property type="match status" value="1"/>
</dbReference>
<dbReference type="Proteomes" id="UP000187013">
    <property type="component" value="Unassembled WGS sequence"/>
</dbReference>
<dbReference type="PANTHER" id="PTHR39145">
    <property type="entry name" value="BIOGENESIS OF LYSOSOME-RELATED ORGANELLES COMPLEX 1 SUBUNIT CNL1"/>
    <property type="match status" value="1"/>
</dbReference>
<dbReference type="EMBL" id="BDGX01000021">
    <property type="protein sequence ID" value="GAV50183.1"/>
    <property type="molecule type" value="Genomic_DNA"/>
</dbReference>
<evidence type="ECO:0000256" key="7">
    <source>
        <dbReference type="ARBA" id="ARBA00029995"/>
    </source>
</evidence>
<evidence type="ECO:0000313" key="8">
    <source>
        <dbReference type="EMBL" id="GAV50183.1"/>
    </source>
</evidence>